<evidence type="ECO:0000256" key="2">
    <source>
        <dbReference type="ARBA" id="ARBA00022898"/>
    </source>
</evidence>
<dbReference type="RefSeq" id="WP_046823340.1">
    <property type="nucleotide sequence ID" value="NZ_LBBT01000222.1"/>
</dbReference>
<dbReference type="EMBL" id="LBBT01000222">
    <property type="protein sequence ID" value="KKY01014.1"/>
    <property type="molecule type" value="Genomic_DNA"/>
</dbReference>
<dbReference type="PANTHER" id="PTHR42885:SF1">
    <property type="entry name" value="THREONINE-PHOSPHATE DECARBOXYLASE"/>
    <property type="match status" value="1"/>
</dbReference>
<dbReference type="InterPro" id="IPR015421">
    <property type="entry name" value="PyrdxlP-dep_Trfase_major"/>
</dbReference>
<dbReference type="GO" id="GO:0008483">
    <property type="term" value="F:transaminase activity"/>
    <property type="evidence" value="ECO:0007669"/>
    <property type="project" value="UniProtKB-KW"/>
</dbReference>
<evidence type="ECO:0000313" key="5">
    <source>
        <dbReference type="Proteomes" id="UP000034407"/>
    </source>
</evidence>
<protein>
    <submittedName>
        <fullName evidence="4">Aminotransferase</fullName>
    </submittedName>
</protein>
<dbReference type="Proteomes" id="UP000034407">
    <property type="component" value="Unassembled WGS sequence"/>
</dbReference>
<sequence>MSTNHGANLYDLSNKLGLNKNELKDFSSNINPLGSSSLGKKAIIDNIDMVSIYPDPNYYNLKNSISEYCNCNIKNIVLGSGATELISSFIEIVNPKKSVLLSPSYSEYEKELKKVKCDIYKFFSKKEKKFKVDVDEFIDYININKCDLVVICNPNNPTGFAFSKNEIKKILENTSAFLMVDETYIEFTDTQTYSSTHLVDNFSKLFVIRGTSKFFGTPGIRLGYGLTCNPQIQDSIINHIDLWNINTLASIMGEVMFTDSDFIDTSSSVLKCEREFLLRELSSIEDLEVYHSDGNFILSQIKTKKITASKLREILIEKKFIIRDCNSFEGLDEYFFRICTLNHDDNVLLIESLKDILKNEE</sequence>
<dbReference type="CDD" id="cd00609">
    <property type="entry name" value="AAT_like"/>
    <property type="match status" value="1"/>
</dbReference>
<gene>
    <name evidence="4" type="ORF">VN21_11130</name>
</gene>
<evidence type="ECO:0000313" key="4">
    <source>
        <dbReference type="EMBL" id="KKY01014.1"/>
    </source>
</evidence>
<dbReference type="Gene3D" id="3.90.1150.10">
    <property type="entry name" value="Aspartate Aminotransferase, domain 1"/>
    <property type="match status" value="1"/>
</dbReference>
<accession>A0A0M3DHV6</accession>
<reference evidence="4 5" key="1">
    <citation type="submission" date="2015-04" db="EMBL/GenBank/DDBJ databases">
        <title>Microcin producing Clostridium sp. JC272T.</title>
        <authorList>
            <person name="Jyothsna T."/>
            <person name="Sasikala C."/>
            <person name="Ramana C."/>
        </authorList>
    </citation>
    <scope>NUCLEOTIDE SEQUENCE [LARGE SCALE GENOMIC DNA]</scope>
    <source>
        <strain evidence="4 5">JC272</strain>
    </source>
</reference>
<organism evidence="4 5">
    <name type="scientific">Paraclostridium benzoelyticum</name>
    <dbReference type="NCBI Taxonomy" id="1629550"/>
    <lineage>
        <taxon>Bacteria</taxon>
        <taxon>Bacillati</taxon>
        <taxon>Bacillota</taxon>
        <taxon>Clostridia</taxon>
        <taxon>Peptostreptococcales</taxon>
        <taxon>Peptostreptococcaceae</taxon>
        <taxon>Paraclostridium</taxon>
    </lineage>
</organism>
<name>A0A0M3DHV6_9FIRM</name>
<dbReference type="GO" id="GO:0030170">
    <property type="term" value="F:pyridoxal phosphate binding"/>
    <property type="evidence" value="ECO:0007669"/>
    <property type="project" value="InterPro"/>
</dbReference>
<dbReference type="InterPro" id="IPR015424">
    <property type="entry name" value="PyrdxlP-dep_Trfase"/>
</dbReference>
<dbReference type="AlphaFoldDB" id="A0A0M3DHV6"/>
<evidence type="ECO:0000259" key="3">
    <source>
        <dbReference type="Pfam" id="PF00155"/>
    </source>
</evidence>
<keyword evidence="4" id="KW-0032">Aminotransferase</keyword>
<keyword evidence="4" id="KW-0808">Transferase</keyword>
<comment type="cofactor">
    <cofactor evidence="1">
        <name>pyridoxal 5'-phosphate</name>
        <dbReference type="ChEBI" id="CHEBI:597326"/>
    </cofactor>
</comment>
<keyword evidence="5" id="KW-1185">Reference proteome</keyword>
<dbReference type="PATRIC" id="fig|1629550.3.peg.1681"/>
<dbReference type="Pfam" id="PF00155">
    <property type="entry name" value="Aminotran_1_2"/>
    <property type="match status" value="1"/>
</dbReference>
<dbReference type="PANTHER" id="PTHR42885">
    <property type="entry name" value="HISTIDINOL-PHOSPHATE AMINOTRANSFERASE-RELATED"/>
    <property type="match status" value="1"/>
</dbReference>
<proteinExistence type="predicted"/>
<dbReference type="InterPro" id="IPR004839">
    <property type="entry name" value="Aminotransferase_I/II_large"/>
</dbReference>
<dbReference type="SUPFAM" id="SSF53383">
    <property type="entry name" value="PLP-dependent transferases"/>
    <property type="match status" value="1"/>
</dbReference>
<dbReference type="OrthoDB" id="9813612at2"/>
<comment type="caution">
    <text evidence="4">The sequence shown here is derived from an EMBL/GenBank/DDBJ whole genome shotgun (WGS) entry which is preliminary data.</text>
</comment>
<keyword evidence="2" id="KW-0663">Pyridoxal phosphate</keyword>
<evidence type="ECO:0000256" key="1">
    <source>
        <dbReference type="ARBA" id="ARBA00001933"/>
    </source>
</evidence>
<dbReference type="InterPro" id="IPR015422">
    <property type="entry name" value="PyrdxlP-dep_Trfase_small"/>
</dbReference>
<feature type="domain" description="Aminotransferase class I/classII large" evidence="3">
    <location>
        <begin position="15"/>
        <end position="346"/>
    </location>
</feature>
<dbReference type="Gene3D" id="3.40.640.10">
    <property type="entry name" value="Type I PLP-dependent aspartate aminotransferase-like (Major domain)"/>
    <property type="match status" value="1"/>
</dbReference>